<dbReference type="Pfam" id="PF02852">
    <property type="entry name" value="Pyr_redox_dim"/>
    <property type="match status" value="1"/>
</dbReference>
<feature type="binding site" evidence="14">
    <location>
        <position position="315"/>
    </location>
    <ligand>
        <name>FAD</name>
        <dbReference type="ChEBI" id="CHEBI:57692"/>
    </ligand>
</feature>
<feature type="disulfide bond" description="Redox-active" evidence="15">
    <location>
        <begin position="46"/>
        <end position="51"/>
    </location>
</feature>
<dbReference type="PRINTS" id="PR00411">
    <property type="entry name" value="PNDRDTASEI"/>
</dbReference>
<keyword evidence="7 14" id="KW-0274">FAD</keyword>
<evidence type="ECO:0000256" key="6">
    <source>
        <dbReference type="ARBA" id="ARBA00022630"/>
    </source>
</evidence>
<protein>
    <recommendedName>
        <fullName evidence="4 16">Dihydrolipoyl dehydrogenase</fullName>
        <ecNumber evidence="3 16">1.8.1.4</ecNumber>
    </recommendedName>
</protein>
<dbReference type="SUPFAM" id="SSF51905">
    <property type="entry name" value="FAD/NAD(P)-binding domain"/>
    <property type="match status" value="1"/>
</dbReference>
<feature type="active site" description="Proton acceptor" evidence="13">
    <location>
        <position position="448"/>
    </location>
</feature>
<keyword evidence="11 16" id="KW-0676">Redox-active center</keyword>
<feature type="binding site" evidence="14">
    <location>
        <begin position="185"/>
        <end position="192"/>
    </location>
    <ligand>
        <name>NAD(+)</name>
        <dbReference type="ChEBI" id="CHEBI:57540"/>
    </ligand>
</feature>
<dbReference type="PANTHER" id="PTHR22912">
    <property type="entry name" value="DISULFIDE OXIDOREDUCTASE"/>
    <property type="match status" value="1"/>
</dbReference>
<comment type="miscellaneous">
    <text evidence="16">The active site is a redox-active disulfide bond.</text>
</comment>
<feature type="binding site" evidence="14">
    <location>
        <position position="55"/>
    </location>
    <ligand>
        <name>FAD</name>
        <dbReference type="ChEBI" id="CHEBI:57692"/>
    </ligand>
</feature>
<keyword evidence="14" id="KW-0547">Nucleotide-binding</keyword>
<reference evidence="19" key="1">
    <citation type="journal article" date="2020" name="mSystems">
        <title>Genome- and Community-Level Interaction Insights into Carbon Utilization and Element Cycling Functions of Hydrothermarchaeota in Hydrothermal Sediment.</title>
        <authorList>
            <person name="Zhou Z."/>
            <person name="Liu Y."/>
            <person name="Xu W."/>
            <person name="Pan J."/>
            <person name="Luo Z.H."/>
            <person name="Li M."/>
        </authorList>
    </citation>
    <scope>NUCLEOTIDE SEQUENCE [LARGE SCALE GENOMIC DNA]</scope>
    <source>
        <strain evidence="19">SpSt-222</strain>
    </source>
</reference>
<evidence type="ECO:0000256" key="14">
    <source>
        <dbReference type="PIRSR" id="PIRSR000350-3"/>
    </source>
</evidence>
<keyword evidence="8 16" id="KW-0560">Oxidoreductase</keyword>
<comment type="subcellular location">
    <subcellularLocation>
        <location evidence="1">Cytoplasm</location>
    </subcellularLocation>
</comment>
<evidence type="ECO:0000259" key="17">
    <source>
        <dbReference type="Pfam" id="PF02852"/>
    </source>
</evidence>
<dbReference type="GO" id="GO:0006103">
    <property type="term" value="P:2-oxoglutarate metabolic process"/>
    <property type="evidence" value="ECO:0007669"/>
    <property type="project" value="TreeGrafter"/>
</dbReference>
<dbReference type="EMBL" id="DSJL01000011">
    <property type="protein sequence ID" value="HEF66088.1"/>
    <property type="molecule type" value="Genomic_DNA"/>
</dbReference>
<dbReference type="Gene3D" id="3.30.390.30">
    <property type="match status" value="1"/>
</dbReference>
<dbReference type="InterPro" id="IPR016156">
    <property type="entry name" value="FAD/NAD-linked_Rdtase_dimer_sf"/>
</dbReference>
<evidence type="ECO:0000256" key="12">
    <source>
        <dbReference type="ARBA" id="ARBA00049187"/>
    </source>
</evidence>
<feature type="binding site" evidence="14">
    <location>
        <begin position="147"/>
        <end position="149"/>
    </location>
    <ligand>
        <name>FAD</name>
        <dbReference type="ChEBI" id="CHEBI:57692"/>
    </ligand>
</feature>
<dbReference type="Pfam" id="PF07992">
    <property type="entry name" value="Pyr_redox_2"/>
    <property type="match status" value="1"/>
</dbReference>
<dbReference type="AlphaFoldDB" id="A0A7C2BGY6"/>
<keyword evidence="10" id="KW-1015">Disulfide bond</keyword>
<evidence type="ECO:0000256" key="1">
    <source>
        <dbReference type="ARBA" id="ARBA00004496"/>
    </source>
</evidence>
<organism evidence="19">
    <name type="scientific">Thermomicrobium roseum</name>
    <dbReference type="NCBI Taxonomy" id="500"/>
    <lineage>
        <taxon>Bacteria</taxon>
        <taxon>Pseudomonadati</taxon>
        <taxon>Thermomicrobiota</taxon>
        <taxon>Thermomicrobia</taxon>
        <taxon>Thermomicrobiales</taxon>
        <taxon>Thermomicrobiaceae</taxon>
        <taxon>Thermomicrobium</taxon>
    </lineage>
</organism>
<accession>A0A7C2BGY6</accession>
<dbReference type="InterPro" id="IPR004099">
    <property type="entry name" value="Pyr_nucl-diS_OxRdtase_dimer"/>
</dbReference>
<dbReference type="PIRSF" id="PIRSF000350">
    <property type="entry name" value="Mercury_reductase_MerA"/>
    <property type="match status" value="1"/>
</dbReference>
<evidence type="ECO:0000259" key="18">
    <source>
        <dbReference type="Pfam" id="PF07992"/>
    </source>
</evidence>
<feature type="domain" description="Pyridine nucleotide-disulphide oxidoreductase dimerisation" evidence="17">
    <location>
        <begin position="350"/>
        <end position="459"/>
    </location>
</feature>
<proteinExistence type="inferred from homology"/>
<dbReference type="InterPro" id="IPR012999">
    <property type="entry name" value="Pyr_OxRdtase_I_AS"/>
</dbReference>
<evidence type="ECO:0000313" key="19">
    <source>
        <dbReference type="EMBL" id="HEF66088.1"/>
    </source>
</evidence>
<evidence type="ECO:0000256" key="15">
    <source>
        <dbReference type="PIRSR" id="PIRSR000350-4"/>
    </source>
</evidence>
<evidence type="ECO:0000256" key="7">
    <source>
        <dbReference type="ARBA" id="ARBA00022827"/>
    </source>
</evidence>
<gene>
    <name evidence="19" type="primary">lpdA</name>
    <name evidence="19" type="ORF">ENP47_10915</name>
</gene>
<dbReference type="InterPro" id="IPR023753">
    <property type="entry name" value="FAD/NAD-binding_dom"/>
</dbReference>
<evidence type="ECO:0000256" key="3">
    <source>
        <dbReference type="ARBA" id="ARBA00012608"/>
    </source>
</evidence>
<dbReference type="InterPro" id="IPR050151">
    <property type="entry name" value="Class-I_Pyr_Nuc-Dis_Oxidored"/>
</dbReference>
<sequence>MAVEQRQEYDVVFLGGGTGGYVAAIRAAQLGLKVAVVEKDKVGGTCLHRGCIPSKALLKSAELLEQARRAREFGVLVGEVQGDYATAFRRSQQVVEQLHKGIHFLFRKHGITLIQGVGRLTANRTVLVNSADGQHQELRGRAIVIDTGSRPRPIPGIPFDGVRVLNSDHTTAELDWYPKRVIIRGGGATGVEHATIYRSFGAEVTLVGRIVPNEDEEVQQQLIRAFTRKGIRIIPDYRPTAEDFDITEGGVRMRVRKSGAPEEIIEADALFVALGREGNIEDIGLEELGIRTKDGFIVTDEYFRTNVEGVYAIGDVLGIQQLAHTAMHQGIIAVEHIAGEKPLPLDYQRVPVVTYCHPEIASLGLTEREAKEQGRAIKVGKFPFRANGKSLIEGETDGFVKVIADAETNDIIGVHIIGNHATELIAEVALAKLLEATPWEIGLSVHPHPTVSEVIGEAALAVDNLAIHI</sequence>
<keyword evidence="9 14" id="KW-0520">NAD</keyword>
<dbReference type="InterPro" id="IPR006258">
    <property type="entry name" value="Lipoamide_DH"/>
</dbReference>
<comment type="cofactor">
    <cofactor evidence="14 16">
        <name>FAD</name>
        <dbReference type="ChEBI" id="CHEBI:57692"/>
    </cofactor>
    <text evidence="14 16">Binds 1 FAD per subunit.</text>
</comment>
<dbReference type="GO" id="GO:0005737">
    <property type="term" value="C:cytoplasm"/>
    <property type="evidence" value="ECO:0007669"/>
    <property type="project" value="UniProtKB-SubCell"/>
</dbReference>
<keyword evidence="6 16" id="KW-0285">Flavoprotein</keyword>
<dbReference type="PRINTS" id="PR00368">
    <property type="entry name" value="FADPNR"/>
</dbReference>
<evidence type="ECO:0000256" key="13">
    <source>
        <dbReference type="PIRSR" id="PIRSR000350-2"/>
    </source>
</evidence>
<dbReference type="NCBIfam" id="TIGR01350">
    <property type="entry name" value="lipoamide_DH"/>
    <property type="match status" value="1"/>
</dbReference>
<comment type="catalytic activity">
    <reaction evidence="12 16">
        <text>N(6)-[(R)-dihydrolipoyl]-L-lysyl-[protein] + NAD(+) = N(6)-[(R)-lipoyl]-L-lysyl-[protein] + NADH + H(+)</text>
        <dbReference type="Rhea" id="RHEA:15045"/>
        <dbReference type="Rhea" id="RHEA-COMP:10474"/>
        <dbReference type="Rhea" id="RHEA-COMP:10475"/>
        <dbReference type="ChEBI" id="CHEBI:15378"/>
        <dbReference type="ChEBI" id="CHEBI:57540"/>
        <dbReference type="ChEBI" id="CHEBI:57945"/>
        <dbReference type="ChEBI" id="CHEBI:83099"/>
        <dbReference type="ChEBI" id="CHEBI:83100"/>
        <dbReference type="EC" id="1.8.1.4"/>
    </reaction>
</comment>
<feature type="domain" description="FAD/NAD(P)-binding" evidence="18">
    <location>
        <begin position="9"/>
        <end position="330"/>
    </location>
</feature>
<evidence type="ECO:0000256" key="10">
    <source>
        <dbReference type="ARBA" id="ARBA00023157"/>
    </source>
</evidence>
<evidence type="ECO:0000256" key="8">
    <source>
        <dbReference type="ARBA" id="ARBA00023002"/>
    </source>
</evidence>
<comment type="caution">
    <text evidence="19">The sequence shown here is derived from an EMBL/GenBank/DDBJ whole genome shotgun (WGS) entry which is preliminary data.</text>
</comment>
<dbReference type="GO" id="GO:0050660">
    <property type="term" value="F:flavin adenine dinucleotide binding"/>
    <property type="evidence" value="ECO:0007669"/>
    <property type="project" value="InterPro"/>
</dbReference>
<dbReference type="Gene3D" id="3.50.50.60">
    <property type="entry name" value="FAD/NAD(P)-binding domain"/>
    <property type="match status" value="2"/>
</dbReference>
<dbReference type="PROSITE" id="PS00076">
    <property type="entry name" value="PYRIDINE_REDOX_1"/>
    <property type="match status" value="1"/>
</dbReference>
<dbReference type="InterPro" id="IPR001100">
    <property type="entry name" value="Pyr_nuc-diS_OxRdtase"/>
</dbReference>
<keyword evidence="5" id="KW-0963">Cytoplasm</keyword>
<evidence type="ECO:0000256" key="5">
    <source>
        <dbReference type="ARBA" id="ARBA00022490"/>
    </source>
</evidence>
<evidence type="ECO:0000256" key="16">
    <source>
        <dbReference type="RuleBase" id="RU003692"/>
    </source>
</evidence>
<comment type="similarity">
    <text evidence="2 16">Belongs to the class-I pyridine nucleotide-disulfide oxidoreductase family.</text>
</comment>
<dbReference type="EC" id="1.8.1.4" evidence="3 16"/>
<evidence type="ECO:0000256" key="4">
    <source>
        <dbReference type="ARBA" id="ARBA00016961"/>
    </source>
</evidence>
<dbReference type="GO" id="GO:0004148">
    <property type="term" value="F:dihydrolipoyl dehydrogenase (NADH) activity"/>
    <property type="evidence" value="ECO:0007669"/>
    <property type="project" value="UniProtKB-EC"/>
</dbReference>
<feature type="binding site" evidence="14">
    <location>
        <position position="275"/>
    </location>
    <ligand>
        <name>NAD(+)</name>
        <dbReference type="ChEBI" id="CHEBI:57540"/>
    </ligand>
</feature>
<evidence type="ECO:0000256" key="9">
    <source>
        <dbReference type="ARBA" id="ARBA00023027"/>
    </source>
</evidence>
<name>A0A7C2BGY6_THERO</name>
<dbReference type="PANTHER" id="PTHR22912:SF217">
    <property type="entry name" value="DIHYDROLIPOYL DEHYDROGENASE"/>
    <property type="match status" value="1"/>
</dbReference>
<evidence type="ECO:0000256" key="2">
    <source>
        <dbReference type="ARBA" id="ARBA00007532"/>
    </source>
</evidence>
<dbReference type="SUPFAM" id="SSF55424">
    <property type="entry name" value="FAD/NAD-linked reductases, dimerisation (C-terminal) domain"/>
    <property type="match status" value="1"/>
</dbReference>
<dbReference type="InterPro" id="IPR036188">
    <property type="entry name" value="FAD/NAD-bd_sf"/>
</dbReference>
<feature type="binding site" evidence="14">
    <location>
        <position position="118"/>
    </location>
    <ligand>
        <name>FAD</name>
        <dbReference type="ChEBI" id="CHEBI:57692"/>
    </ligand>
</feature>
<dbReference type="FunFam" id="3.30.390.30:FF:000001">
    <property type="entry name" value="Dihydrolipoyl dehydrogenase"/>
    <property type="match status" value="1"/>
</dbReference>
<evidence type="ECO:0000256" key="11">
    <source>
        <dbReference type="ARBA" id="ARBA00023284"/>
    </source>
</evidence>